<dbReference type="InterPro" id="IPR003337">
    <property type="entry name" value="Trehalose_PPase"/>
</dbReference>
<dbReference type="Pfam" id="PF02358">
    <property type="entry name" value="Trehalose_PPase"/>
    <property type="match status" value="1"/>
</dbReference>
<dbReference type="Gene3D" id="3.40.50.1000">
    <property type="entry name" value="HAD superfamily/HAD-like"/>
    <property type="match status" value="1"/>
</dbReference>
<gene>
    <name evidence="4" type="ORF">H310_05377</name>
</gene>
<dbReference type="PANTHER" id="PTHR10788">
    <property type="entry name" value="TREHALOSE-6-PHOSPHATE SYNTHASE"/>
    <property type="match status" value="1"/>
</dbReference>
<reference evidence="4" key="1">
    <citation type="submission" date="2013-12" db="EMBL/GenBank/DDBJ databases">
        <title>The Genome Sequence of Aphanomyces invadans NJM9701.</title>
        <authorList>
            <consortium name="The Broad Institute Genomics Platform"/>
            <person name="Russ C."/>
            <person name="Tyler B."/>
            <person name="van West P."/>
            <person name="Dieguez-Uribeondo J."/>
            <person name="Young S.K."/>
            <person name="Zeng Q."/>
            <person name="Gargeya S."/>
            <person name="Fitzgerald M."/>
            <person name="Abouelleil A."/>
            <person name="Alvarado L."/>
            <person name="Chapman S.B."/>
            <person name="Gainer-Dewar J."/>
            <person name="Goldberg J."/>
            <person name="Griggs A."/>
            <person name="Gujja S."/>
            <person name="Hansen M."/>
            <person name="Howarth C."/>
            <person name="Imamovic A."/>
            <person name="Ireland A."/>
            <person name="Larimer J."/>
            <person name="McCowan C."/>
            <person name="Murphy C."/>
            <person name="Pearson M."/>
            <person name="Poon T.W."/>
            <person name="Priest M."/>
            <person name="Roberts A."/>
            <person name="Saif S."/>
            <person name="Shea T."/>
            <person name="Sykes S."/>
            <person name="Wortman J."/>
            <person name="Nusbaum C."/>
            <person name="Birren B."/>
        </authorList>
    </citation>
    <scope>NUCLEOTIDE SEQUENCE [LARGE SCALE GENOMIC DNA]</scope>
    <source>
        <strain evidence="4">NJM9701</strain>
    </source>
</reference>
<dbReference type="InterPro" id="IPR036412">
    <property type="entry name" value="HAD-like_sf"/>
</dbReference>
<comment type="similarity">
    <text evidence="2">In the C-terminal section; belongs to the trehalose phosphatase family.</text>
</comment>
<sequence>MTVYVDRTNGAALEMRRSSILFRYAGADYGFGVMQARDLFQQLTTAFQGWPLSVIQGKDYIEVRPEGLGKGQIVKQILRKVHADSGKDVAERSPRGTTSSIGPIDFVWTMGDDVADELMFDAARVCGHDLNIPCVLTCTVGHKSSQAQYFVTDHHQVVALLAAVRVALTKTSRYHSVGDMQSILAKHLHHHAPQLTYNSSALLPMDQGSELSRKPSSKALRHPRGLAPVLEEDQSSRSLDIPVLPAASTTLDDHSSTRRNSLAWMALAAVVVALSGRMPSPTLWRAFLVEWLTRRASTFQWTVAAVVSTGGYLLYKRRRCIRDAWKGQT</sequence>
<dbReference type="VEuPathDB" id="FungiDB:H310_05377"/>
<dbReference type="AlphaFoldDB" id="A0A024UBE1"/>
<dbReference type="GO" id="GO:0005829">
    <property type="term" value="C:cytosol"/>
    <property type="evidence" value="ECO:0007669"/>
    <property type="project" value="TreeGrafter"/>
</dbReference>
<dbReference type="OrthoDB" id="755951at2759"/>
<dbReference type="eggNOG" id="KOG1050">
    <property type="taxonomic scope" value="Eukaryota"/>
</dbReference>
<keyword evidence="3" id="KW-0472">Membrane</keyword>
<dbReference type="PANTHER" id="PTHR10788:SF109">
    <property type="entry name" value="CBM20 DOMAIN-CONTAINING PROTEIN"/>
    <property type="match status" value="1"/>
</dbReference>
<organism evidence="4">
    <name type="scientific">Aphanomyces invadans</name>
    <dbReference type="NCBI Taxonomy" id="157072"/>
    <lineage>
        <taxon>Eukaryota</taxon>
        <taxon>Sar</taxon>
        <taxon>Stramenopiles</taxon>
        <taxon>Oomycota</taxon>
        <taxon>Saprolegniomycetes</taxon>
        <taxon>Saprolegniales</taxon>
        <taxon>Verrucalvaceae</taxon>
        <taxon>Aphanomyces</taxon>
    </lineage>
</organism>
<feature type="transmembrane region" description="Helical" evidence="3">
    <location>
        <begin position="298"/>
        <end position="315"/>
    </location>
</feature>
<protein>
    <submittedName>
        <fullName evidence="4">Trehalose-phosphatase</fullName>
    </submittedName>
</protein>
<evidence type="ECO:0000256" key="1">
    <source>
        <dbReference type="ARBA" id="ARBA00005409"/>
    </source>
</evidence>
<dbReference type="EMBL" id="KI913960">
    <property type="protein sequence ID" value="ETW02913.1"/>
    <property type="molecule type" value="Genomic_DNA"/>
</dbReference>
<dbReference type="FunFam" id="3.40.50.1000:FF:000052">
    <property type="entry name" value="Alpha,alpha-trehalose-phosphate synthase [UDP-forming] 6"/>
    <property type="match status" value="1"/>
</dbReference>
<accession>A0A024UBE1</accession>
<dbReference type="SUPFAM" id="SSF56784">
    <property type="entry name" value="HAD-like"/>
    <property type="match status" value="1"/>
</dbReference>
<keyword evidence="3" id="KW-1133">Transmembrane helix</keyword>
<keyword evidence="3" id="KW-0812">Transmembrane</keyword>
<evidence type="ECO:0000256" key="2">
    <source>
        <dbReference type="ARBA" id="ARBA00006330"/>
    </source>
</evidence>
<dbReference type="STRING" id="157072.A0A024UBE1"/>
<dbReference type="InterPro" id="IPR023214">
    <property type="entry name" value="HAD_sf"/>
</dbReference>
<dbReference type="GO" id="GO:0005992">
    <property type="term" value="P:trehalose biosynthetic process"/>
    <property type="evidence" value="ECO:0007669"/>
    <property type="project" value="InterPro"/>
</dbReference>
<feature type="transmembrane region" description="Helical" evidence="3">
    <location>
        <begin position="261"/>
        <end position="278"/>
    </location>
</feature>
<dbReference type="GO" id="GO:0004805">
    <property type="term" value="F:trehalose-phosphatase activity"/>
    <property type="evidence" value="ECO:0007669"/>
    <property type="project" value="TreeGrafter"/>
</dbReference>
<evidence type="ECO:0000256" key="3">
    <source>
        <dbReference type="SAM" id="Phobius"/>
    </source>
</evidence>
<dbReference type="GeneID" id="20082427"/>
<dbReference type="InterPro" id="IPR001830">
    <property type="entry name" value="Glyco_trans_20"/>
</dbReference>
<evidence type="ECO:0000313" key="4">
    <source>
        <dbReference type="EMBL" id="ETW02913.1"/>
    </source>
</evidence>
<name>A0A024UBE1_9STRA</name>
<proteinExistence type="inferred from homology"/>
<dbReference type="RefSeq" id="XP_008868297.1">
    <property type="nucleotide sequence ID" value="XM_008870075.1"/>
</dbReference>
<comment type="similarity">
    <text evidence="1">In the N-terminal section; belongs to the glycosyltransferase 20 family.</text>
</comment>